<keyword evidence="2" id="KW-1185">Reference proteome</keyword>
<accession>A0ABP3G1Z2</accession>
<evidence type="ECO:0000313" key="1">
    <source>
        <dbReference type="EMBL" id="GAA0332510.1"/>
    </source>
</evidence>
<gene>
    <name evidence="1" type="ORF">GCM10010319_05570</name>
</gene>
<dbReference type="EMBL" id="BAAABW010000002">
    <property type="protein sequence ID" value="GAA0332510.1"/>
    <property type="molecule type" value="Genomic_DNA"/>
</dbReference>
<name>A0ABP3G1Z2_9ACTN</name>
<comment type="caution">
    <text evidence="1">The sequence shown here is derived from an EMBL/GenBank/DDBJ whole genome shotgun (WGS) entry which is preliminary data.</text>
</comment>
<reference evidence="2" key="1">
    <citation type="journal article" date="2019" name="Int. J. Syst. Evol. Microbiol.">
        <title>The Global Catalogue of Microorganisms (GCM) 10K type strain sequencing project: providing services to taxonomists for standard genome sequencing and annotation.</title>
        <authorList>
            <consortium name="The Broad Institute Genomics Platform"/>
            <consortium name="The Broad Institute Genome Sequencing Center for Infectious Disease"/>
            <person name="Wu L."/>
            <person name="Ma J."/>
        </authorList>
    </citation>
    <scope>NUCLEOTIDE SEQUENCE [LARGE SCALE GENOMIC DNA]</scope>
    <source>
        <strain evidence="2">JCM 4565</strain>
    </source>
</reference>
<protein>
    <recommendedName>
        <fullName evidence="3">Lipoprotein</fullName>
    </recommendedName>
</protein>
<sequence>MTDAFFQGKRRRAAAAVGAVAFGLVALSACDKPTPLATVTVGTTTVTTEAACFDESKTLDEAALQKCLADKSVKSIKVKQGDKIRVGVEPKIADESWFVVAGNQPRSNQTKQTYTSLNGDQLFYNQQMGTLDKSTVLSVVSKNGVWSVKLELDKD</sequence>
<evidence type="ECO:0000313" key="2">
    <source>
        <dbReference type="Proteomes" id="UP001500063"/>
    </source>
</evidence>
<dbReference type="RefSeq" id="WP_344115660.1">
    <property type="nucleotide sequence ID" value="NZ_BAAABW010000002.1"/>
</dbReference>
<proteinExistence type="predicted"/>
<dbReference type="Proteomes" id="UP001500063">
    <property type="component" value="Unassembled WGS sequence"/>
</dbReference>
<organism evidence="1 2">
    <name type="scientific">Streptomyces blastmyceticus</name>
    <dbReference type="NCBI Taxonomy" id="68180"/>
    <lineage>
        <taxon>Bacteria</taxon>
        <taxon>Bacillati</taxon>
        <taxon>Actinomycetota</taxon>
        <taxon>Actinomycetes</taxon>
        <taxon>Kitasatosporales</taxon>
        <taxon>Streptomycetaceae</taxon>
        <taxon>Streptomyces</taxon>
    </lineage>
</organism>
<evidence type="ECO:0008006" key="3">
    <source>
        <dbReference type="Google" id="ProtNLM"/>
    </source>
</evidence>